<dbReference type="GO" id="GO:0016020">
    <property type="term" value="C:membrane"/>
    <property type="evidence" value="ECO:0007669"/>
    <property type="project" value="InterPro"/>
</dbReference>
<keyword evidence="3" id="KW-0963">Cytoplasm</keyword>
<dbReference type="EMBL" id="FUZT01000003">
    <property type="protein sequence ID" value="SKC54449.1"/>
    <property type="molecule type" value="Genomic_DNA"/>
</dbReference>
<evidence type="ECO:0000259" key="8">
    <source>
        <dbReference type="PROSITE" id="PS51096"/>
    </source>
</evidence>
<comment type="subcellular location">
    <subcellularLocation>
        <location evidence="1">Cytoplasm</location>
    </subcellularLocation>
</comment>
<gene>
    <name evidence="9" type="ORF">SAMN02194393_01306</name>
</gene>
<dbReference type="GO" id="GO:0005737">
    <property type="term" value="C:cytoplasm"/>
    <property type="evidence" value="ECO:0007669"/>
    <property type="project" value="UniProtKB-SubCell"/>
</dbReference>
<protein>
    <submittedName>
        <fullName evidence="9">PTS system, D-glucosaminate-specific IIA component</fullName>
    </submittedName>
</protein>
<dbReference type="PROSITE" id="PS51096">
    <property type="entry name" value="PTS_EIIA_TYPE_4"/>
    <property type="match status" value="1"/>
</dbReference>
<evidence type="ECO:0000313" key="10">
    <source>
        <dbReference type="Proteomes" id="UP000190285"/>
    </source>
</evidence>
<evidence type="ECO:0000256" key="6">
    <source>
        <dbReference type="ARBA" id="ARBA00022683"/>
    </source>
</evidence>
<evidence type="ECO:0000313" key="9">
    <source>
        <dbReference type="EMBL" id="SKC54449.1"/>
    </source>
</evidence>
<evidence type="ECO:0000256" key="4">
    <source>
        <dbReference type="ARBA" id="ARBA00022597"/>
    </source>
</evidence>
<proteinExistence type="predicted"/>
<keyword evidence="4" id="KW-0762">Sugar transport</keyword>
<keyword evidence="6" id="KW-0598">Phosphotransferase system</keyword>
<keyword evidence="10" id="KW-1185">Reference proteome</keyword>
<dbReference type="InterPro" id="IPR033887">
    <property type="entry name" value="PTS_IIA_man"/>
</dbReference>
<evidence type="ECO:0000256" key="2">
    <source>
        <dbReference type="ARBA" id="ARBA00022448"/>
    </source>
</evidence>
<dbReference type="STRING" id="36842.SAMN02194393_01306"/>
<dbReference type="CDD" id="cd00006">
    <property type="entry name" value="PTS_IIA_man"/>
    <property type="match status" value="1"/>
</dbReference>
<evidence type="ECO:0000256" key="1">
    <source>
        <dbReference type="ARBA" id="ARBA00004496"/>
    </source>
</evidence>
<keyword evidence="5" id="KW-0808">Transferase</keyword>
<accession>A0A1T5JT65</accession>
<name>A0A1T5JT65_9FIRM</name>
<organism evidence="9 10">
    <name type="scientific">Maledivibacter halophilus</name>
    <dbReference type="NCBI Taxonomy" id="36842"/>
    <lineage>
        <taxon>Bacteria</taxon>
        <taxon>Bacillati</taxon>
        <taxon>Bacillota</taxon>
        <taxon>Clostridia</taxon>
        <taxon>Peptostreptococcales</taxon>
        <taxon>Caminicellaceae</taxon>
        <taxon>Maledivibacter</taxon>
    </lineage>
</organism>
<dbReference type="InterPro" id="IPR004701">
    <property type="entry name" value="PTS_EIIA_man-typ"/>
</dbReference>
<dbReference type="PANTHER" id="PTHR33799">
    <property type="entry name" value="PTS PERMEASE-RELATED-RELATED"/>
    <property type="match status" value="1"/>
</dbReference>
<evidence type="ECO:0000256" key="5">
    <source>
        <dbReference type="ARBA" id="ARBA00022679"/>
    </source>
</evidence>
<evidence type="ECO:0000256" key="7">
    <source>
        <dbReference type="ARBA" id="ARBA00022777"/>
    </source>
</evidence>
<dbReference type="Pfam" id="PF03610">
    <property type="entry name" value="EIIA-man"/>
    <property type="match status" value="1"/>
</dbReference>
<dbReference type="SUPFAM" id="SSF53062">
    <property type="entry name" value="PTS system fructose IIA component-like"/>
    <property type="match status" value="1"/>
</dbReference>
<feature type="domain" description="PTS EIIA type-4" evidence="8">
    <location>
        <begin position="5"/>
        <end position="125"/>
    </location>
</feature>
<dbReference type="AlphaFoldDB" id="A0A1T5JT65"/>
<dbReference type="InterPro" id="IPR051471">
    <property type="entry name" value="Bacterial_PTS_sugar_comp"/>
</dbReference>
<keyword evidence="7" id="KW-0418">Kinase</keyword>
<dbReference type="Proteomes" id="UP000190285">
    <property type="component" value="Unassembled WGS sequence"/>
</dbReference>
<dbReference type="InterPro" id="IPR036662">
    <property type="entry name" value="PTS_EIIA_man-typ_sf"/>
</dbReference>
<dbReference type="RefSeq" id="WP_079490283.1">
    <property type="nucleotide sequence ID" value="NZ_FUZT01000003.1"/>
</dbReference>
<dbReference type="GO" id="GO:0009401">
    <property type="term" value="P:phosphoenolpyruvate-dependent sugar phosphotransferase system"/>
    <property type="evidence" value="ECO:0007669"/>
    <property type="project" value="UniProtKB-KW"/>
</dbReference>
<sequence length="140" mass="15488">MTNKKPEILLLTHGGWGEKLIDSIKMIFGSTDRITEIPLMASETFQEYYKKVRNKVSNLPENSLLMADLYGGTTSNVSAKLSQEFKINVVSGLNANMLLEAVASIDNLGDREVVERIVASGKHGCKNVLKEIQLSMNSEK</sequence>
<dbReference type="OrthoDB" id="6578004at2"/>
<dbReference type="GO" id="GO:0016301">
    <property type="term" value="F:kinase activity"/>
    <property type="evidence" value="ECO:0007669"/>
    <property type="project" value="UniProtKB-KW"/>
</dbReference>
<keyword evidence="2" id="KW-0813">Transport</keyword>
<evidence type="ECO:0000256" key="3">
    <source>
        <dbReference type="ARBA" id="ARBA00022490"/>
    </source>
</evidence>
<reference evidence="9 10" key="1">
    <citation type="submission" date="2017-02" db="EMBL/GenBank/DDBJ databases">
        <authorList>
            <person name="Peterson S.W."/>
        </authorList>
    </citation>
    <scope>NUCLEOTIDE SEQUENCE [LARGE SCALE GENOMIC DNA]</scope>
    <source>
        <strain evidence="9 10">M1</strain>
    </source>
</reference>
<dbReference type="PANTHER" id="PTHR33799:SF1">
    <property type="entry name" value="PTS SYSTEM MANNOSE-SPECIFIC EIIAB COMPONENT-RELATED"/>
    <property type="match status" value="1"/>
</dbReference>
<dbReference type="Gene3D" id="3.40.50.510">
    <property type="entry name" value="Phosphotransferase system, mannose-type IIA component"/>
    <property type="match status" value="1"/>
</dbReference>